<organism evidence="1 2">
    <name type="scientific">Salibacter halophilus</name>
    <dbReference type="NCBI Taxonomy" id="1803916"/>
    <lineage>
        <taxon>Bacteria</taxon>
        <taxon>Pseudomonadati</taxon>
        <taxon>Bacteroidota</taxon>
        <taxon>Flavobacteriia</taxon>
        <taxon>Flavobacteriales</taxon>
        <taxon>Salibacteraceae</taxon>
        <taxon>Salibacter</taxon>
    </lineage>
</organism>
<sequence length="210" mass="24146">MIKQLFLLISLVVLGFGKLSAQNCNTFLLYYPYMYSSSTEEQKISGWYSGQLVIENGDELNGFVLVSKHEVQYTQSFPPKETETYSVDSIKSVTVKGCLNIINGLDQTTFRVFDEKFYRLLNDGEIEIYDTDLNCLNLKPDEYGSLYVRSKNAEELDNASKFFDISSRRHINRILTKYFEIPFNPKQFEDGDAAFKKLIKLNTGEGSARR</sequence>
<protein>
    <submittedName>
        <fullName evidence="1">Uncharacterized protein</fullName>
    </submittedName>
</protein>
<dbReference type="RefSeq" id="WP_151168545.1">
    <property type="nucleotide sequence ID" value="NZ_WACR01000007.1"/>
</dbReference>
<name>A0A6N6M9M7_9FLAO</name>
<evidence type="ECO:0000313" key="1">
    <source>
        <dbReference type="EMBL" id="KAB1063766.1"/>
    </source>
</evidence>
<proteinExistence type="predicted"/>
<dbReference type="EMBL" id="WACR01000007">
    <property type="protein sequence ID" value="KAB1063766.1"/>
    <property type="molecule type" value="Genomic_DNA"/>
</dbReference>
<accession>A0A6N6M9M7</accession>
<reference evidence="1 2" key="1">
    <citation type="submission" date="2019-09" db="EMBL/GenBank/DDBJ databases">
        <title>Genomes of Cryomorphaceae.</title>
        <authorList>
            <person name="Bowman J.P."/>
        </authorList>
    </citation>
    <scope>NUCLEOTIDE SEQUENCE [LARGE SCALE GENOMIC DNA]</scope>
    <source>
        <strain evidence="1 2">KCTC 52047</strain>
    </source>
</reference>
<dbReference type="OrthoDB" id="9758052at2"/>
<dbReference type="Proteomes" id="UP000435357">
    <property type="component" value="Unassembled WGS sequence"/>
</dbReference>
<keyword evidence="2" id="KW-1185">Reference proteome</keyword>
<evidence type="ECO:0000313" key="2">
    <source>
        <dbReference type="Proteomes" id="UP000435357"/>
    </source>
</evidence>
<dbReference type="AlphaFoldDB" id="A0A6N6M9M7"/>
<gene>
    <name evidence="1" type="ORF">F3059_09365</name>
</gene>
<comment type="caution">
    <text evidence="1">The sequence shown here is derived from an EMBL/GenBank/DDBJ whole genome shotgun (WGS) entry which is preliminary data.</text>
</comment>